<evidence type="ECO:0000313" key="9">
    <source>
        <dbReference type="Proteomes" id="UP000008871"/>
    </source>
</evidence>
<reference evidence="7" key="1">
    <citation type="submission" date="2004-05" db="EMBL/GenBank/DDBJ databases">
        <title>Isolation and Functional Analysis of P450 and Alcohol Dehydrogenase That Involved in Medium-Chain Hydrocarbons in Alcanivorax borkumensis SK2.</title>
        <authorList>
            <person name="Baik S.H."/>
            <person name="Hara A."/>
            <person name="Misawa N."/>
        </authorList>
    </citation>
    <scope>NUCLEOTIDE SEQUENCE</scope>
    <source>
        <strain evidence="7">SK2</strain>
    </source>
</reference>
<dbReference type="Pfam" id="PF14759">
    <property type="entry name" value="Reductase_C"/>
    <property type="match status" value="1"/>
</dbReference>
<dbReference type="EC" id="1.18.1.-" evidence="8"/>
<dbReference type="Proteomes" id="UP000008871">
    <property type="component" value="Chromosome"/>
</dbReference>
<evidence type="ECO:0000256" key="2">
    <source>
        <dbReference type="ARBA" id="ARBA00022630"/>
    </source>
</evidence>
<dbReference type="PRINTS" id="PR00368">
    <property type="entry name" value="FADPNR"/>
</dbReference>
<dbReference type="STRING" id="393595.ABO_0203"/>
<keyword evidence="4 8" id="KW-0560">Oxidoreductase</keyword>
<dbReference type="eggNOG" id="COG0446">
    <property type="taxonomic scope" value="Bacteria"/>
</dbReference>
<reference evidence="7" key="2">
    <citation type="submission" date="2004-12" db="EMBL/GenBank/DDBJ databases">
        <authorList>
            <person name="Baik S.-H."/>
            <person name="Hara A."/>
            <person name="Nisawa N."/>
        </authorList>
    </citation>
    <scope>NUCLEOTIDE SEQUENCE</scope>
    <source>
        <strain evidence="7">SK2</strain>
    </source>
</reference>
<dbReference type="PANTHER" id="PTHR43557">
    <property type="entry name" value="APOPTOSIS-INDUCING FACTOR 1"/>
    <property type="match status" value="1"/>
</dbReference>
<keyword evidence="9" id="KW-1185">Reference proteome</keyword>
<dbReference type="AlphaFoldDB" id="Q5CA08"/>
<evidence type="ECO:0000256" key="1">
    <source>
        <dbReference type="ARBA" id="ARBA00001974"/>
    </source>
</evidence>
<name>Q5CA08_ALCBS</name>
<dbReference type="PRINTS" id="PR00411">
    <property type="entry name" value="PNDRDTASEI"/>
</dbReference>
<dbReference type="OrthoDB" id="9800607at2"/>
<dbReference type="InterPro" id="IPR028202">
    <property type="entry name" value="Reductase_C"/>
</dbReference>
<feature type="domain" description="Reductase C-terminal" evidence="6">
    <location>
        <begin position="326"/>
        <end position="409"/>
    </location>
</feature>
<dbReference type="SUPFAM" id="SSF55424">
    <property type="entry name" value="FAD/NAD-linked reductases, dimerisation (C-terminal) domain"/>
    <property type="match status" value="1"/>
</dbReference>
<dbReference type="InterPro" id="IPR050446">
    <property type="entry name" value="FAD-oxidoreductase/Apoptosis"/>
</dbReference>
<dbReference type="HOGENOM" id="CLU_003291_4_0_6"/>
<dbReference type="InterPro" id="IPR036188">
    <property type="entry name" value="FAD/NAD-bd_sf"/>
</dbReference>
<evidence type="ECO:0000256" key="4">
    <source>
        <dbReference type="ARBA" id="ARBA00023002"/>
    </source>
</evidence>
<dbReference type="SUPFAM" id="SSF51905">
    <property type="entry name" value="FAD/NAD(P)-binding domain"/>
    <property type="match status" value="2"/>
</dbReference>
<proteinExistence type="predicted"/>
<comment type="cofactor">
    <cofactor evidence="1">
        <name>FAD</name>
        <dbReference type="ChEBI" id="CHEBI:57692"/>
    </cofactor>
</comment>
<keyword evidence="2" id="KW-0285">Flavoprotein</keyword>
<evidence type="ECO:0000313" key="8">
    <source>
        <dbReference type="EMBL" id="CAL15651.1"/>
    </source>
</evidence>
<dbReference type="Pfam" id="PF07992">
    <property type="entry name" value="Pyr_redox_2"/>
    <property type="match status" value="1"/>
</dbReference>
<evidence type="ECO:0000256" key="3">
    <source>
        <dbReference type="ARBA" id="ARBA00022827"/>
    </source>
</evidence>
<sequence>MENEKQDATVIVGGGHAAGALMTALIQKKYPHEVVLVGEEPYPPYQRPPLSKTYLSGEVNEESLYLKPRSVYEGAGHQLRLGVRVENIDRDNKTLTLSDQSTLKYGRLILATGSHVRRLNAPGSELKGIHYLHDIADTDTLRDQLSPGARLVIVGGGYIGLEVAASASKKGVNVTVLEGAERLMQRVTGVEMSSFLYAKHSGSGVDVRLNTAVTGFKAGDQGRVAGVTLANGETVDADVVLVSIGVIPETALAEAAGLSCEDGILVDEYVRTSDPSILAIGDCTRHRNLFFEKMQRLESVANAVDQARTAAATLMGEDKPYDSAPWFWSNQYDVRLQMVGLSQDHDERVMRGSTEDKAFAVFYLREGCVIAVDAVNMPIAFMVGKQLVQHRKSISADVLSDLDVELKSLI</sequence>
<dbReference type="GO" id="GO:0005737">
    <property type="term" value="C:cytoplasm"/>
    <property type="evidence" value="ECO:0007669"/>
    <property type="project" value="TreeGrafter"/>
</dbReference>
<dbReference type="PANTHER" id="PTHR43557:SF2">
    <property type="entry name" value="RIESKE DOMAIN-CONTAINING PROTEIN-RELATED"/>
    <property type="match status" value="1"/>
</dbReference>
<dbReference type="Gene3D" id="3.50.50.60">
    <property type="entry name" value="FAD/NAD(P)-binding domain"/>
    <property type="match status" value="2"/>
</dbReference>
<dbReference type="Gene3D" id="3.30.390.30">
    <property type="match status" value="1"/>
</dbReference>
<evidence type="ECO:0000259" key="6">
    <source>
        <dbReference type="Pfam" id="PF14759"/>
    </source>
</evidence>
<evidence type="ECO:0000259" key="5">
    <source>
        <dbReference type="Pfam" id="PF07992"/>
    </source>
</evidence>
<dbReference type="InterPro" id="IPR023753">
    <property type="entry name" value="FAD/NAD-binding_dom"/>
</dbReference>
<keyword evidence="3" id="KW-0274">FAD</keyword>
<evidence type="ECO:0000313" key="7">
    <source>
        <dbReference type="EMBL" id="AAX23099.1"/>
    </source>
</evidence>
<gene>
    <name evidence="8" type="ordered locus">ABO_0203</name>
</gene>
<reference evidence="7" key="3">
    <citation type="journal article" date="2006" name="Appl. Microbiol. Biotechnol.">
        <title>Functional expression system for cytochrome P450 genes using the reductase domain of self-sufficient P450RhF from Rhodococcus sp. NCIMB 9784.</title>
        <authorList>
            <person name="Nodate M."/>
            <person name="Kubota M."/>
            <person name="Misawa N."/>
        </authorList>
    </citation>
    <scope>NUCLEOTIDE SEQUENCE</scope>
    <source>
        <strain evidence="7">SK2</strain>
    </source>
</reference>
<dbReference type="EMBL" id="AM286690">
    <property type="protein sequence ID" value="CAL15651.1"/>
    <property type="molecule type" value="Genomic_DNA"/>
</dbReference>
<protein>
    <submittedName>
        <fullName evidence="8">FAD-dependent oxidoreductase family protein</fullName>
        <ecNumber evidence="8">1.18.1.-</ecNumber>
    </submittedName>
    <submittedName>
        <fullName evidence="7">Ferredoxin reductase</fullName>
    </submittedName>
</protein>
<dbReference type="KEGG" id="abo:ABO_0203"/>
<feature type="domain" description="FAD/NAD(P)-binding" evidence="5">
    <location>
        <begin position="9"/>
        <end position="307"/>
    </location>
</feature>
<dbReference type="RefSeq" id="WP_011587500.1">
    <property type="nucleotide sequence ID" value="NC_008260.1"/>
</dbReference>
<organism evidence="7">
    <name type="scientific">Alcanivorax borkumensis (strain ATCC 700651 / DSM 11573 / NCIMB 13689 / SK2)</name>
    <dbReference type="NCBI Taxonomy" id="393595"/>
    <lineage>
        <taxon>Bacteria</taxon>
        <taxon>Pseudomonadati</taxon>
        <taxon>Pseudomonadota</taxon>
        <taxon>Gammaproteobacteria</taxon>
        <taxon>Oceanospirillales</taxon>
        <taxon>Alcanivoracaceae</taxon>
        <taxon>Alcanivorax</taxon>
    </lineage>
</organism>
<dbReference type="GO" id="GO:0016651">
    <property type="term" value="F:oxidoreductase activity, acting on NAD(P)H"/>
    <property type="evidence" value="ECO:0007669"/>
    <property type="project" value="TreeGrafter"/>
</dbReference>
<dbReference type="InterPro" id="IPR016156">
    <property type="entry name" value="FAD/NAD-linked_Rdtase_dimer_sf"/>
</dbReference>
<accession>Q5CA08</accession>
<reference evidence="8 9" key="4">
    <citation type="journal article" date="2006" name="Nat. Biotechnol.">
        <title>Genome sequence of the ubiquitous hydrocarbon-degrading marine bacterium Alcanivorax borkumensis.</title>
        <authorList>
            <person name="Schneiker S."/>
            <person name="Martins dos Santos V.A.P."/>
            <person name="Bartels D."/>
            <person name="Bekel T."/>
            <person name="Brecht M."/>
            <person name="Buhrmester J."/>
            <person name="Chernikova T.N."/>
            <person name="Denaro R."/>
            <person name="Ferrer M."/>
            <person name="Gertler C."/>
            <person name="Goesmann A."/>
            <person name="Golyshina O.V."/>
            <person name="Kaminski F."/>
            <person name="Khachane A.N."/>
            <person name="Lang S."/>
            <person name="Linke B."/>
            <person name="McHardy A.C."/>
            <person name="Meyer F."/>
            <person name="Nechitaylo T."/>
            <person name="Puehler A."/>
            <person name="Regenhardt D."/>
            <person name="Rupp O."/>
            <person name="Sabirova J.S."/>
            <person name="Selbitschka W."/>
            <person name="Yakimov M.M."/>
            <person name="Timmis K.N."/>
            <person name="Vorhoelter F.-J."/>
            <person name="Weidner S."/>
            <person name="Kaiser O."/>
            <person name="Golyshin P.N."/>
        </authorList>
    </citation>
    <scope>NUCLEOTIDE SEQUENCE [LARGE SCALE GENOMIC DNA]</scope>
    <source>
        <strain evidence="9">ATCC 700651 / DSM 11573 / NCIMB 13689 / SK2</strain>
        <strain evidence="8">SK2</strain>
    </source>
</reference>
<accession>Q0VT69</accession>
<dbReference type="EMBL" id="AY505118">
    <property type="protein sequence ID" value="AAX23099.1"/>
    <property type="molecule type" value="Genomic_DNA"/>
</dbReference>